<accession>A0A919PYW9</accession>
<dbReference type="AlphaFoldDB" id="A0A919PYW9"/>
<keyword evidence="3" id="KW-1185">Reference proteome</keyword>
<proteinExistence type="predicted"/>
<organism evidence="2 3">
    <name type="scientific">Dactylosporangium siamense</name>
    <dbReference type="NCBI Taxonomy" id="685454"/>
    <lineage>
        <taxon>Bacteria</taxon>
        <taxon>Bacillati</taxon>
        <taxon>Actinomycetota</taxon>
        <taxon>Actinomycetes</taxon>
        <taxon>Micromonosporales</taxon>
        <taxon>Micromonosporaceae</taxon>
        <taxon>Dactylosporangium</taxon>
    </lineage>
</organism>
<evidence type="ECO:0000313" key="3">
    <source>
        <dbReference type="Proteomes" id="UP000660611"/>
    </source>
</evidence>
<dbReference type="Proteomes" id="UP000660611">
    <property type="component" value="Unassembled WGS sequence"/>
</dbReference>
<evidence type="ECO:0000313" key="2">
    <source>
        <dbReference type="EMBL" id="GIG52909.1"/>
    </source>
</evidence>
<protein>
    <submittedName>
        <fullName evidence="2">Uncharacterized protein</fullName>
    </submittedName>
</protein>
<dbReference type="EMBL" id="BONQ01000201">
    <property type="protein sequence ID" value="GIG52909.1"/>
    <property type="molecule type" value="Genomic_DNA"/>
</dbReference>
<reference evidence="2" key="1">
    <citation type="submission" date="2021-01" db="EMBL/GenBank/DDBJ databases">
        <title>Whole genome shotgun sequence of Dactylosporangium siamense NBRC 106093.</title>
        <authorList>
            <person name="Komaki H."/>
            <person name="Tamura T."/>
        </authorList>
    </citation>
    <scope>NUCLEOTIDE SEQUENCE</scope>
    <source>
        <strain evidence="2">NBRC 106093</strain>
    </source>
</reference>
<evidence type="ECO:0000256" key="1">
    <source>
        <dbReference type="SAM" id="MobiDB-lite"/>
    </source>
</evidence>
<gene>
    <name evidence="2" type="ORF">Dsi01nite_109500</name>
</gene>
<sequence>MTAPISSDTDALLRPLAAPQQSLLDIVGDTVISTGSWPVYQYVQAKLDDLGLDIDEVCAGLPSIPHGQTAYSLIRRDLHRRDEEPVQLTIAGMAHLPSFKPAVDMFIRFVNALAERRAAAPFEPGQVIKVEIVGPDLVAELGLQDAMLAGWLPIFLNGEPATFHGAQPLGERRWTYQPASFLRRFRGVGDVNDYLTRMRAWIMPPEPVPLPQSVSPLGLVAAFDYLDVVWQLKFGRKLLHVPSAERAARLAIPVATAEEFDNRLSALGEMLKGMDAAPEEGDRFLLVKLRRYLSRRLATESQPAMRTAVDILFHVTQIRNSGQHAGAAPEAATALPALGLAFPVADYAVAWRTVQAQVINALDSLRVEVSALPNYLAGPSQAARQGPARTRRRGSVHTAATPRETAP</sequence>
<comment type="caution">
    <text evidence="2">The sequence shown here is derived from an EMBL/GenBank/DDBJ whole genome shotgun (WGS) entry which is preliminary data.</text>
</comment>
<name>A0A919PYW9_9ACTN</name>
<feature type="region of interest" description="Disordered" evidence="1">
    <location>
        <begin position="379"/>
        <end position="407"/>
    </location>
</feature>